<feature type="region of interest" description="Disordered" evidence="1">
    <location>
        <begin position="520"/>
        <end position="545"/>
    </location>
</feature>
<proteinExistence type="predicted"/>
<feature type="region of interest" description="Disordered" evidence="1">
    <location>
        <begin position="27"/>
        <end position="78"/>
    </location>
</feature>
<reference evidence="3" key="1">
    <citation type="submission" date="2021-03" db="EMBL/GenBank/DDBJ databases">
        <title>Genomic Encyclopedia of Type Strains, Phase IV (KMG-IV): sequencing the most valuable type-strain genomes for metagenomic binning, comparative biology and taxonomic classification.</title>
        <authorList>
            <person name="Goeker M."/>
        </authorList>
    </citation>
    <scope>NUCLEOTIDE SEQUENCE</scope>
    <source>
        <strain evidence="3">DSM 26232</strain>
    </source>
</reference>
<dbReference type="OrthoDB" id="386801at2157"/>
<dbReference type="RefSeq" id="WP_209491287.1">
    <property type="nucleotide sequence ID" value="NZ_JAGGLC010000003.1"/>
</dbReference>
<feature type="compositionally biased region" description="Basic and acidic residues" evidence="1">
    <location>
        <begin position="532"/>
        <end position="545"/>
    </location>
</feature>
<accession>A0A8T4H0Z5</accession>
<evidence type="ECO:0000313" key="4">
    <source>
        <dbReference type="Proteomes" id="UP000823736"/>
    </source>
</evidence>
<feature type="transmembrane region" description="Helical" evidence="2">
    <location>
        <begin position="306"/>
        <end position="329"/>
    </location>
</feature>
<organism evidence="3 4">
    <name type="scientific">Halolamina salifodinae</name>
    <dbReference type="NCBI Taxonomy" id="1202767"/>
    <lineage>
        <taxon>Archaea</taxon>
        <taxon>Methanobacteriati</taxon>
        <taxon>Methanobacteriota</taxon>
        <taxon>Stenosarchaea group</taxon>
        <taxon>Halobacteria</taxon>
        <taxon>Halobacteriales</taxon>
        <taxon>Haloferacaceae</taxon>
    </lineage>
</organism>
<evidence type="ECO:0000256" key="1">
    <source>
        <dbReference type="SAM" id="MobiDB-lite"/>
    </source>
</evidence>
<protein>
    <submittedName>
        <fullName evidence="3">Uncharacterized protein</fullName>
    </submittedName>
</protein>
<keyword evidence="2" id="KW-0812">Transmembrane</keyword>
<evidence type="ECO:0000256" key="2">
    <source>
        <dbReference type="SAM" id="Phobius"/>
    </source>
</evidence>
<dbReference type="Proteomes" id="UP000823736">
    <property type="component" value="Unassembled WGS sequence"/>
</dbReference>
<feature type="transmembrane region" description="Helical" evidence="2">
    <location>
        <begin position="202"/>
        <end position="220"/>
    </location>
</feature>
<dbReference type="EMBL" id="JAGGLC010000003">
    <property type="protein sequence ID" value="MBP1986998.1"/>
    <property type="molecule type" value="Genomic_DNA"/>
</dbReference>
<dbReference type="AlphaFoldDB" id="A0A8T4H0Z5"/>
<keyword evidence="4" id="KW-1185">Reference proteome</keyword>
<comment type="caution">
    <text evidence="3">The sequence shown here is derived from an EMBL/GenBank/DDBJ whole genome shotgun (WGS) entry which is preliminary data.</text>
</comment>
<keyword evidence="2" id="KW-1133">Transmembrane helix</keyword>
<evidence type="ECO:0000313" key="3">
    <source>
        <dbReference type="EMBL" id="MBP1986998.1"/>
    </source>
</evidence>
<feature type="transmembrane region" description="Helical" evidence="2">
    <location>
        <begin position="271"/>
        <end position="294"/>
    </location>
</feature>
<sequence length="545" mass="61097">MLIISTLLIGSVGTVAAAPSDDVLFQQDGDDDFANGSSTNNTTANNTTNESTATPTQNNSSNNTANNSSQNNSSANANQNENLSKYDFVFLNGLRLIEGNHTDEMARLTLVNPTDTKKRVILRRSGSKEDILVAVPANGQRDLTIKMNGSLKWKLILNTGISNSKFDETTGEDGTGKTTRLTYEIEHTIITVNHSPDVPHEILIVFSGGIPIFLLIFGFFRKENRMTRVALNINGPKTLQVESPDYQYNLKSNRPWIWNSMVKQLKFTKQWISGWGLIVLPAVIFLGGVGAFFGHGLFDSELANEINIYMAYGELLFGIPSGIVGIWFARKNWVELDQIRTDDAGFWLWYLTPSRFAEMDVFLDISNLSEEAFDELCELVDDYKISEDGSKMYVPHAALCTAHSDSPREAYEVDEYFPYANEARISFVNKELGVRTSELIRNDEDLRKVVKKDLHTRAQLGTLRKLNEGQLIRNRVEKAVNHIVHAFQRGVIPDSEEVMDEISSDADERVDDAVDKQLRREVENGDIDGDNLPDRYSHLNNGGDR</sequence>
<keyword evidence="2" id="KW-0472">Membrane</keyword>
<gene>
    <name evidence="3" type="ORF">J2753_001496</name>
</gene>
<feature type="compositionally biased region" description="Low complexity" evidence="1">
    <location>
        <begin position="34"/>
        <end position="78"/>
    </location>
</feature>
<name>A0A8T4H0Z5_9EURY</name>